<keyword evidence="13 17" id="KW-0961">Cell wall biogenesis/degradation</keyword>
<dbReference type="AlphaFoldDB" id="A0A0J6WVU1"/>
<dbReference type="InterPro" id="IPR004101">
    <property type="entry name" value="Mur_ligase_C"/>
</dbReference>
<evidence type="ECO:0000256" key="14">
    <source>
        <dbReference type="ARBA" id="ARBA00030398"/>
    </source>
</evidence>
<comment type="similarity">
    <text evidence="4 17">Belongs to the MurCDEF family.</text>
</comment>
<keyword evidence="7 17" id="KW-0963">Cytoplasm</keyword>
<dbReference type="GO" id="GO:0051301">
    <property type="term" value="P:cell division"/>
    <property type="evidence" value="ECO:0007669"/>
    <property type="project" value="UniProtKB-KW"/>
</dbReference>
<dbReference type="RefSeq" id="WP_048514866.1">
    <property type="nucleotide sequence ID" value="NZ_FUXD01000036.1"/>
</dbReference>
<comment type="catalytic activity">
    <reaction evidence="16 17 18">
        <text>UDP-N-acetyl-alpha-D-muramoyl-L-alanine + D-glutamate + ATP = UDP-N-acetyl-alpha-D-muramoyl-L-alanyl-D-glutamate + ADP + phosphate + H(+)</text>
        <dbReference type="Rhea" id="RHEA:16429"/>
        <dbReference type="ChEBI" id="CHEBI:15378"/>
        <dbReference type="ChEBI" id="CHEBI:29986"/>
        <dbReference type="ChEBI" id="CHEBI:30616"/>
        <dbReference type="ChEBI" id="CHEBI:43474"/>
        <dbReference type="ChEBI" id="CHEBI:83898"/>
        <dbReference type="ChEBI" id="CHEBI:83900"/>
        <dbReference type="ChEBI" id="CHEBI:456216"/>
        <dbReference type="EC" id="6.3.2.9"/>
    </reaction>
</comment>
<evidence type="ECO:0000256" key="5">
    <source>
        <dbReference type="ARBA" id="ARBA00012212"/>
    </source>
</evidence>
<comment type="function">
    <text evidence="1 17 18">Cell wall formation. Catalyzes the addition of glutamate to the nucleotide precursor UDP-N-acetylmuramoyl-L-alanine (UMA).</text>
</comment>
<dbReference type="GO" id="GO:0008764">
    <property type="term" value="F:UDP-N-acetylmuramoylalanine-D-glutamate ligase activity"/>
    <property type="evidence" value="ECO:0007669"/>
    <property type="project" value="UniProtKB-UniRule"/>
</dbReference>
<dbReference type="FunCoup" id="A0A0J6WVU1">
    <property type="interactions" value="378"/>
</dbReference>
<proteinExistence type="inferred from homology"/>
<dbReference type="Gene3D" id="3.90.190.20">
    <property type="entry name" value="Mur ligase, C-terminal domain"/>
    <property type="match status" value="1"/>
</dbReference>
<dbReference type="InterPro" id="IPR036615">
    <property type="entry name" value="Mur_ligase_C_dom_sf"/>
</dbReference>
<dbReference type="Gene3D" id="3.40.50.720">
    <property type="entry name" value="NAD(P)-binding Rossmann-like Domain"/>
    <property type="match status" value="1"/>
</dbReference>
<evidence type="ECO:0000259" key="20">
    <source>
        <dbReference type="Pfam" id="PF08245"/>
    </source>
</evidence>
<evidence type="ECO:0000256" key="8">
    <source>
        <dbReference type="ARBA" id="ARBA00022598"/>
    </source>
</evidence>
<accession>A0A0J6WVU1</accession>
<dbReference type="InterPro" id="IPR036565">
    <property type="entry name" value="Mur-like_cat_sf"/>
</dbReference>
<evidence type="ECO:0000256" key="16">
    <source>
        <dbReference type="ARBA" id="ARBA00047632"/>
    </source>
</evidence>
<dbReference type="InParanoid" id="A0A0J6WVU1"/>
<dbReference type="SUPFAM" id="SSF53623">
    <property type="entry name" value="MurD-like peptide ligases, catalytic domain"/>
    <property type="match status" value="1"/>
</dbReference>
<dbReference type="GO" id="GO:0071555">
    <property type="term" value="P:cell wall organization"/>
    <property type="evidence" value="ECO:0007669"/>
    <property type="project" value="UniProtKB-KW"/>
</dbReference>
<evidence type="ECO:0000256" key="17">
    <source>
        <dbReference type="HAMAP-Rule" id="MF_00639"/>
    </source>
</evidence>
<evidence type="ECO:0000256" key="10">
    <source>
        <dbReference type="ARBA" id="ARBA00022840"/>
    </source>
</evidence>
<dbReference type="PANTHER" id="PTHR43692">
    <property type="entry name" value="UDP-N-ACETYLMURAMOYLALANINE--D-GLUTAMATE LIGASE"/>
    <property type="match status" value="1"/>
</dbReference>
<evidence type="ECO:0000313" key="22">
    <source>
        <dbReference type="Proteomes" id="UP000036503"/>
    </source>
</evidence>
<keyword evidence="11 17" id="KW-0133">Cell shape</keyword>
<dbReference type="PANTHER" id="PTHR43692:SF1">
    <property type="entry name" value="UDP-N-ACETYLMURAMOYLALANINE--D-GLUTAMATE LIGASE"/>
    <property type="match status" value="1"/>
</dbReference>
<evidence type="ECO:0000259" key="19">
    <source>
        <dbReference type="Pfam" id="PF02875"/>
    </source>
</evidence>
<evidence type="ECO:0000256" key="7">
    <source>
        <dbReference type="ARBA" id="ARBA00022490"/>
    </source>
</evidence>
<dbReference type="UniPathway" id="UPA00219"/>
<gene>
    <name evidence="17" type="primary">murD</name>
    <name evidence="21" type="ORF">AB840_10830</name>
</gene>
<evidence type="ECO:0000256" key="9">
    <source>
        <dbReference type="ARBA" id="ARBA00022741"/>
    </source>
</evidence>
<dbReference type="Pfam" id="PF02875">
    <property type="entry name" value="Mur_ligase_C"/>
    <property type="match status" value="1"/>
</dbReference>
<feature type="domain" description="Mur ligase central" evidence="20">
    <location>
        <begin position="116"/>
        <end position="293"/>
    </location>
</feature>
<dbReference type="HAMAP" id="MF_00639">
    <property type="entry name" value="MurD"/>
    <property type="match status" value="1"/>
</dbReference>
<comment type="caution">
    <text evidence="21">The sequence shown here is derived from an EMBL/GenBank/DDBJ whole genome shotgun (WGS) entry which is preliminary data.</text>
</comment>
<evidence type="ECO:0000256" key="4">
    <source>
        <dbReference type="ARBA" id="ARBA00010416"/>
    </source>
</evidence>
<comment type="pathway">
    <text evidence="3 17 18">Cell wall biogenesis; peptidoglycan biosynthesis.</text>
</comment>
<keyword evidence="10 17" id="KW-0067">ATP-binding</keyword>
<feature type="domain" description="Mur ligase C-terminal" evidence="19">
    <location>
        <begin position="316"/>
        <end position="431"/>
    </location>
</feature>
<organism evidence="21 22">
    <name type="scientific">Megasphaera cerevisiae DSM 20462</name>
    <dbReference type="NCBI Taxonomy" id="1122219"/>
    <lineage>
        <taxon>Bacteria</taxon>
        <taxon>Bacillati</taxon>
        <taxon>Bacillota</taxon>
        <taxon>Negativicutes</taxon>
        <taxon>Veillonellales</taxon>
        <taxon>Veillonellaceae</taxon>
        <taxon>Megasphaera</taxon>
    </lineage>
</organism>
<comment type="subcellular location">
    <subcellularLocation>
        <location evidence="2 17 18">Cytoplasm</location>
    </subcellularLocation>
</comment>
<keyword evidence="17 18" id="KW-0131">Cell cycle</keyword>
<evidence type="ECO:0000313" key="21">
    <source>
        <dbReference type="EMBL" id="KMO85927.1"/>
    </source>
</evidence>
<dbReference type="GO" id="GO:0005524">
    <property type="term" value="F:ATP binding"/>
    <property type="evidence" value="ECO:0007669"/>
    <property type="project" value="UniProtKB-UniRule"/>
</dbReference>
<keyword evidence="9 17" id="KW-0547">Nucleotide-binding</keyword>
<sequence>MSIMDFSGKKLLVIGAGISGKAASLALVKHGGTVVLNDLRPVDVTEFPWPDMAAKGVRLVFGSQEESLLDGVDIVVPSPVISPEIPIMKAAVSRHIPIWSEVEVASRLTNADILGVTGTNGKTTTTTLLGEIMKSAGRQTVVGGNIGIGLSEQAEDLPAGSVVVAELSSFQLEFTQTMKTRAAVILNITPDHLDRHHTMEAYAAAKERIFRNQDKHDCAVLNYDDDRVRKMAGDMTGTVWYFSTQEEVPVGAFSKNEELVLRMQGKDTLICKEQDLHLFGKHNIQNCLAAALMAYAVGTPVDIIRAVLKNFKGVEHRLEKVRTIHDVVYYNDSKATNTDAAIKALQAFSGHLILIAGGHDKMTPLDDFMKLAAEKVDTLILIGAAADRFEEAAKKAGITDIRRTGYSMEGAVMLARSIATAPQSVLLSPACSSFDMYDNFEQRGRVFKGIVNAI</sequence>
<dbReference type="Proteomes" id="UP000036503">
    <property type="component" value="Unassembled WGS sequence"/>
</dbReference>
<dbReference type="Pfam" id="PF08245">
    <property type="entry name" value="Mur_ligase_M"/>
    <property type="match status" value="1"/>
</dbReference>
<evidence type="ECO:0000256" key="13">
    <source>
        <dbReference type="ARBA" id="ARBA00023316"/>
    </source>
</evidence>
<dbReference type="STRING" id="39029.BSR42_02210"/>
<dbReference type="SUPFAM" id="SSF53244">
    <property type="entry name" value="MurD-like peptide ligases, peptide-binding domain"/>
    <property type="match status" value="1"/>
</dbReference>
<keyword evidence="17 18" id="KW-0132">Cell division</keyword>
<evidence type="ECO:0000256" key="2">
    <source>
        <dbReference type="ARBA" id="ARBA00004496"/>
    </source>
</evidence>
<evidence type="ECO:0000256" key="11">
    <source>
        <dbReference type="ARBA" id="ARBA00022960"/>
    </source>
</evidence>
<evidence type="ECO:0000256" key="6">
    <source>
        <dbReference type="ARBA" id="ARBA00015655"/>
    </source>
</evidence>
<dbReference type="GO" id="GO:0009252">
    <property type="term" value="P:peptidoglycan biosynthetic process"/>
    <property type="evidence" value="ECO:0007669"/>
    <property type="project" value="UniProtKB-UniRule"/>
</dbReference>
<protein>
    <recommendedName>
        <fullName evidence="6 17">UDP-N-acetylmuramoylalanine--D-glutamate ligase</fullName>
        <ecNumber evidence="5 17">6.3.2.9</ecNumber>
    </recommendedName>
    <alternativeName>
        <fullName evidence="15 17">D-glutamic acid-adding enzyme</fullName>
    </alternativeName>
    <alternativeName>
        <fullName evidence="14 17">UDP-N-acetylmuramoyl-L-alanyl-D-glutamate synthetase</fullName>
    </alternativeName>
</protein>
<evidence type="ECO:0000256" key="1">
    <source>
        <dbReference type="ARBA" id="ARBA00002734"/>
    </source>
</evidence>
<evidence type="ECO:0000256" key="3">
    <source>
        <dbReference type="ARBA" id="ARBA00004752"/>
    </source>
</evidence>
<dbReference type="InterPro" id="IPR013221">
    <property type="entry name" value="Mur_ligase_cen"/>
</dbReference>
<keyword evidence="12 17" id="KW-0573">Peptidoglycan synthesis</keyword>
<keyword evidence="22" id="KW-1185">Reference proteome</keyword>
<dbReference type="EMBL" id="LEKT01000040">
    <property type="protein sequence ID" value="KMO85927.1"/>
    <property type="molecule type" value="Genomic_DNA"/>
</dbReference>
<keyword evidence="8 17" id="KW-0436">Ligase</keyword>
<dbReference type="InterPro" id="IPR005762">
    <property type="entry name" value="MurD"/>
</dbReference>
<dbReference type="EC" id="6.3.2.9" evidence="5 17"/>
<reference evidence="21 22" key="1">
    <citation type="submission" date="2015-06" db="EMBL/GenBank/DDBJ databases">
        <title>Draft genome sequence of beer spoilage bacterium Megasphaera cerevisiae type strain 20462.</title>
        <authorList>
            <person name="Kutumbaka K."/>
            <person name="Pasmowitz J."/>
            <person name="Mategko J."/>
            <person name="Reyes D."/>
            <person name="Friedrich A."/>
            <person name="Han S."/>
            <person name="Martens-Habbena W."/>
            <person name="Neal-McKinney J."/>
            <person name="Janagama H.K."/>
            <person name="Nadala C."/>
            <person name="Samadpour M."/>
        </authorList>
    </citation>
    <scope>NUCLEOTIDE SEQUENCE [LARGE SCALE GENOMIC DNA]</scope>
    <source>
        <strain evidence="21 22">DSM 20462</strain>
    </source>
</reference>
<dbReference type="NCBIfam" id="TIGR01087">
    <property type="entry name" value="murD"/>
    <property type="match status" value="1"/>
</dbReference>
<dbReference type="GO" id="GO:0008360">
    <property type="term" value="P:regulation of cell shape"/>
    <property type="evidence" value="ECO:0007669"/>
    <property type="project" value="UniProtKB-KW"/>
</dbReference>
<dbReference type="SUPFAM" id="SSF51984">
    <property type="entry name" value="MurCD N-terminal domain"/>
    <property type="match status" value="1"/>
</dbReference>
<dbReference type="GO" id="GO:0005737">
    <property type="term" value="C:cytoplasm"/>
    <property type="evidence" value="ECO:0007669"/>
    <property type="project" value="UniProtKB-SubCell"/>
</dbReference>
<evidence type="ECO:0000256" key="15">
    <source>
        <dbReference type="ARBA" id="ARBA00032324"/>
    </source>
</evidence>
<name>A0A0J6WVU1_9FIRM</name>
<evidence type="ECO:0000256" key="18">
    <source>
        <dbReference type="RuleBase" id="RU003664"/>
    </source>
</evidence>
<dbReference type="OrthoDB" id="9809796at2"/>
<dbReference type="Gene3D" id="3.40.1190.10">
    <property type="entry name" value="Mur-like, catalytic domain"/>
    <property type="match status" value="1"/>
</dbReference>
<feature type="binding site" evidence="17">
    <location>
        <begin position="118"/>
        <end position="124"/>
    </location>
    <ligand>
        <name>ATP</name>
        <dbReference type="ChEBI" id="CHEBI:30616"/>
    </ligand>
</feature>
<evidence type="ECO:0000256" key="12">
    <source>
        <dbReference type="ARBA" id="ARBA00022984"/>
    </source>
</evidence>
<dbReference type="PATRIC" id="fig|1122219.3.peg.2018"/>